<gene>
    <name evidence="2" type="ORF">OHU17_00255</name>
</gene>
<name>A0ABZ1RDT1_9ACTN</name>
<sequence>MSLADLALLLDAPVEALRGPRSEEHVWHVSVRNAPGDRLLSDAEWSEVAAAMVHAAGIARPVMSRPAGFSRYGTRTTTPHRGDPRPPGRPTSPRAR</sequence>
<feature type="region of interest" description="Disordered" evidence="1">
    <location>
        <begin position="65"/>
        <end position="96"/>
    </location>
</feature>
<evidence type="ECO:0000313" key="2">
    <source>
        <dbReference type="EMBL" id="WUO44375.1"/>
    </source>
</evidence>
<accession>A0ABZ1RDT1</accession>
<dbReference type="Proteomes" id="UP001432075">
    <property type="component" value="Chromosome"/>
</dbReference>
<evidence type="ECO:0000313" key="3">
    <source>
        <dbReference type="Proteomes" id="UP001432075"/>
    </source>
</evidence>
<dbReference type="RefSeq" id="WP_328774830.1">
    <property type="nucleotide sequence ID" value="NZ_CP108057.1"/>
</dbReference>
<organism evidence="2 3">
    <name type="scientific">Streptomyces goshikiensis</name>
    <dbReference type="NCBI Taxonomy" id="1942"/>
    <lineage>
        <taxon>Bacteria</taxon>
        <taxon>Bacillati</taxon>
        <taxon>Actinomycetota</taxon>
        <taxon>Actinomycetes</taxon>
        <taxon>Kitasatosporales</taxon>
        <taxon>Streptomycetaceae</taxon>
        <taxon>Streptomyces</taxon>
    </lineage>
</organism>
<keyword evidence="3" id="KW-1185">Reference proteome</keyword>
<dbReference type="EMBL" id="CP108057">
    <property type="protein sequence ID" value="WUO44375.1"/>
    <property type="molecule type" value="Genomic_DNA"/>
</dbReference>
<proteinExistence type="predicted"/>
<reference evidence="2" key="1">
    <citation type="submission" date="2022-10" db="EMBL/GenBank/DDBJ databases">
        <title>The complete genomes of actinobacterial strains from the NBC collection.</title>
        <authorList>
            <person name="Joergensen T.S."/>
            <person name="Alvarez Arevalo M."/>
            <person name="Sterndorff E.B."/>
            <person name="Faurdal D."/>
            <person name="Vuksanovic O."/>
            <person name="Mourched A.-S."/>
            <person name="Charusanti P."/>
            <person name="Shaw S."/>
            <person name="Blin K."/>
            <person name="Weber T."/>
        </authorList>
    </citation>
    <scope>NUCLEOTIDE SEQUENCE</scope>
    <source>
        <strain evidence="2">NBC_00283</strain>
    </source>
</reference>
<protein>
    <submittedName>
        <fullName evidence="2">Uncharacterized protein</fullName>
    </submittedName>
</protein>
<evidence type="ECO:0000256" key="1">
    <source>
        <dbReference type="SAM" id="MobiDB-lite"/>
    </source>
</evidence>